<dbReference type="PANTHER" id="PTHR43364">
    <property type="entry name" value="NADH-SPECIFIC METHYLGLYOXAL REDUCTASE-RELATED"/>
    <property type="match status" value="1"/>
</dbReference>
<dbReference type="InterPro" id="IPR036812">
    <property type="entry name" value="NAD(P)_OxRdtase_dom_sf"/>
</dbReference>
<dbReference type="RefSeq" id="WP_284231204.1">
    <property type="nucleotide sequence ID" value="NZ_BSUL01000001.1"/>
</dbReference>
<feature type="domain" description="NADP-dependent oxidoreductase" evidence="4">
    <location>
        <begin position="18"/>
        <end position="318"/>
    </location>
</feature>
<reference evidence="5 6" key="1">
    <citation type="journal article" date="2014" name="Int. J. Syst. Evol. Microbiol.">
        <title>Complete genome sequence of Corynebacterium casei LMG S-19264T (=DSM 44701T), isolated from a smear-ripened cheese.</title>
        <authorList>
            <consortium name="US DOE Joint Genome Institute (JGI-PGF)"/>
            <person name="Walter F."/>
            <person name="Albersmeier A."/>
            <person name="Kalinowski J."/>
            <person name="Ruckert C."/>
        </authorList>
    </citation>
    <scope>NUCLEOTIDE SEQUENCE [LARGE SCALE GENOMIC DNA]</scope>
    <source>
        <strain evidence="5 6">NBRC 112289</strain>
    </source>
</reference>
<dbReference type="InterPro" id="IPR005399">
    <property type="entry name" value="K_chnl_volt-dep_bsu_KCNAB-rel"/>
</dbReference>
<dbReference type="EMBL" id="BSUL01000001">
    <property type="protein sequence ID" value="GMA28045.1"/>
    <property type="molecule type" value="Genomic_DNA"/>
</dbReference>
<name>A0AA37UE30_9MICO</name>
<gene>
    <name evidence="5" type="ORF">GCM10025874_12980</name>
</gene>
<dbReference type="PRINTS" id="PR01577">
    <property type="entry name" value="KCNABCHANNEL"/>
</dbReference>
<accession>A0AA37UE30</accession>
<dbReference type="FunFam" id="3.20.20.100:FF:000004">
    <property type="entry name" value="Oxidoreductase, aldo/keto reductase"/>
    <property type="match status" value="1"/>
</dbReference>
<dbReference type="Gene3D" id="3.20.20.100">
    <property type="entry name" value="NADP-dependent oxidoreductase domain"/>
    <property type="match status" value="1"/>
</dbReference>
<organism evidence="5 6">
    <name type="scientific">Arenivirga flava</name>
    <dbReference type="NCBI Taxonomy" id="1930060"/>
    <lineage>
        <taxon>Bacteria</taxon>
        <taxon>Bacillati</taxon>
        <taxon>Actinomycetota</taxon>
        <taxon>Actinomycetes</taxon>
        <taxon>Micrococcales</taxon>
        <taxon>Microbacteriaceae</taxon>
        <taxon>Arenivirga</taxon>
    </lineage>
</organism>
<proteinExistence type="inferred from homology"/>
<evidence type="ECO:0000256" key="2">
    <source>
        <dbReference type="ARBA" id="ARBA00022857"/>
    </source>
</evidence>
<keyword evidence="3" id="KW-0560">Oxidoreductase</keyword>
<dbReference type="InterPro" id="IPR050523">
    <property type="entry name" value="AKR_Detox_Biosynth"/>
</dbReference>
<comment type="similarity">
    <text evidence="1">Belongs to the shaker potassium channel beta subunit family.</text>
</comment>
<evidence type="ECO:0000313" key="6">
    <source>
        <dbReference type="Proteomes" id="UP001157160"/>
    </source>
</evidence>
<evidence type="ECO:0000313" key="5">
    <source>
        <dbReference type="EMBL" id="GMA28045.1"/>
    </source>
</evidence>
<protein>
    <submittedName>
        <fullName evidence="5">Aldo/keto reductase</fullName>
    </submittedName>
</protein>
<evidence type="ECO:0000256" key="3">
    <source>
        <dbReference type="ARBA" id="ARBA00023002"/>
    </source>
</evidence>
<dbReference type="AlphaFoldDB" id="A0AA37UE30"/>
<dbReference type="Proteomes" id="UP001157160">
    <property type="component" value="Unassembled WGS sequence"/>
</dbReference>
<dbReference type="GO" id="GO:0005829">
    <property type="term" value="C:cytosol"/>
    <property type="evidence" value="ECO:0007669"/>
    <property type="project" value="TreeGrafter"/>
</dbReference>
<evidence type="ECO:0000256" key="1">
    <source>
        <dbReference type="ARBA" id="ARBA00006515"/>
    </source>
</evidence>
<dbReference type="GO" id="GO:0016491">
    <property type="term" value="F:oxidoreductase activity"/>
    <property type="evidence" value="ECO:0007669"/>
    <property type="project" value="UniProtKB-KW"/>
</dbReference>
<keyword evidence="2" id="KW-0521">NADP</keyword>
<dbReference type="SUPFAM" id="SSF51430">
    <property type="entry name" value="NAD(P)-linked oxidoreductase"/>
    <property type="match status" value="1"/>
</dbReference>
<comment type="caution">
    <text evidence="5">The sequence shown here is derived from an EMBL/GenBank/DDBJ whole genome shotgun (WGS) entry which is preliminary data.</text>
</comment>
<keyword evidence="6" id="KW-1185">Reference proteome</keyword>
<dbReference type="InterPro" id="IPR023210">
    <property type="entry name" value="NADP_OxRdtase_dom"/>
</dbReference>
<dbReference type="PANTHER" id="PTHR43364:SF4">
    <property type="entry name" value="NAD(P)-LINKED OXIDOREDUCTASE SUPERFAMILY PROTEIN"/>
    <property type="match status" value="1"/>
</dbReference>
<sequence>MHSRTLGRSGAVVAAQTLGTMTFGNEADESTSHRIIEAYLDAGGNFLDTADVYSRGTSERIIGKWLAANPKDAERLVITTKGRFPMGDDANDYGASRRHLSRALDASLQRLGVERIDLYQVHAWDALTPLEETLRFLDDAISAGKIDAFGLSNYTGWQITKAALAAEHRGWAPPVTLQVQYSLLVRGIEHEVVPAVLDQGIGLLPWSPLAGGWLTGKYRREEAPTGASRLGENPERGMEAWSLRKDDERNWAVIDAVREGAERLGCSPAQLALAWLDRQPGVTSTIIGARSVEQLQANVAALDVDVDEETLQHLTEISRPQAEVYPYGELAIKQRHRDLTP</sequence>
<evidence type="ECO:0000259" key="4">
    <source>
        <dbReference type="Pfam" id="PF00248"/>
    </source>
</evidence>
<dbReference type="Pfam" id="PF00248">
    <property type="entry name" value="Aldo_ket_red"/>
    <property type="match status" value="1"/>
</dbReference>